<evidence type="ECO:0000256" key="1">
    <source>
        <dbReference type="SAM" id="MobiDB-lite"/>
    </source>
</evidence>
<accession>A0A9N8Z814</accession>
<protein>
    <submittedName>
        <fullName evidence="2">2802_t:CDS:1</fullName>
    </submittedName>
</protein>
<name>A0A9N8Z814_9GLOM</name>
<proteinExistence type="predicted"/>
<evidence type="ECO:0000313" key="3">
    <source>
        <dbReference type="Proteomes" id="UP000789572"/>
    </source>
</evidence>
<comment type="caution">
    <text evidence="2">The sequence shown here is derived from an EMBL/GenBank/DDBJ whole genome shotgun (WGS) entry which is preliminary data.</text>
</comment>
<dbReference type="EMBL" id="CAJVPJ010000127">
    <property type="protein sequence ID" value="CAG8482396.1"/>
    <property type="molecule type" value="Genomic_DNA"/>
</dbReference>
<organism evidence="2 3">
    <name type="scientific">Paraglomus occultum</name>
    <dbReference type="NCBI Taxonomy" id="144539"/>
    <lineage>
        <taxon>Eukaryota</taxon>
        <taxon>Fungi</taxon>
        <taxon>Fungi incertae sedis</taxon>
        <taxon>Mucoromycota</taxon>
        <taxon>Glomeromycotina</taxon>
        <taxon>Glomeromycetes</taxon>
        <taxon>Paraglomerales</taxon>
        <taxon>Paraglomeraceae</taxon>
        <taxon>Paraglomus</taxon>
    </lineage>
</organism>
<feature type="compositionally biased region" description="Acidic residues" evidence="1">
    <location>
        <begin position="1"/>
        <end position="11"/>
    </location>
</feature>
<evidence type="ECO:0000313" key="2">
    <source>
        <dbReference type="EMBL" id="CAG8482396.1"/>
    </source>
</evidence>
<dbReference type="AlphaFoldDB" id="A0A9N8Z814"/>
<sequence>MTDEDPFDIYGDDTFLGTDETHDDLYDENPGDEDGTRPAKRRREGNNVGTSDRPDDLEINEDDLFADFGEVEKEMGGIVNSAKSCYFEKELSDGSGH</sequence>
<gene>
    <name evidence="2" type="ORF">POCULU_LOCUS1623</name>
</gene>
<dbReference type="Proteomes" id="UP000789572">
    <property type="component" value="Unassembled WGS sequence"/>
</dbReference>
<feature type="region of interest" description="Disordered" evidence="1">
    <location>
        <begin position="1"/>
        <end position="60"/>
    </location>
</feature>
<reference evidence="2" key="1">
    <citation type="submission" date="2021-06" db="EMBL/GenBank/DDBJ databases">
        <authorList>
            <person name="Kallberg Y."/>
            <person name="Tangrot J."/>
            <person name="Rosling A."/>
        </authorList>
    </citation>
    <scope>NUCLEOTIDE SEQUENCE</scope>
    <source>
        <strain evidence="2">IA702</strain>
    </source>
</reference>
<keyword evidence="3" id="KW-1185">Reference proteome</keyword>